<dbReference type="GO" id="GO:0005886">
    <property type="term" value="C:plasma membrane"/>
    <property type="evidence" value="ECO:0007669"/>
    <property type="project" value="TreeGrafter"/>
</dbReference>
<feature type="transmembrane region" description="Helical" evidence="2">
    <location>
        <begin position="191"/>
        <end position="217"/>
    </location>
</feature>
<dbReference type="PANTHER" id="PTHR43298">
    <property type="entry name" value="MULTIDRUG RESISTANCE PROTEIN NORM-RELATED"/>
    <property type="match status" value="1"/>
</dbReference>
<feature type="transmembrane region" description="Helical" evidence="2">
    <location>
        <begin position="21"/>
        <end position="43"/>
    </location>
</feature>
<feature type="transmembrane region" description="Helical" evidence="2">
    <location>
        <begin position="426"/>
        <end position="448"/>
    </location>
</feature>
<dbReference type="RefSeq" id="WP_271427432.1">
    <property type="nucleotide sequence ID" value="NZ_JAQIPB010000002.1"/>
</dbReference>
<dbReference type="Pfam" id="PF01554">
    <property type="entry name" value="MatE"/>
    <property type="match status" value="2"/>
</dbReference>
<dbReference type="NCBIfam" id="TIGR00797">
    <property type="entry name" value="matE"/>
    <property type="match status" value="1"/>
</dbReference>
<proteinExistence type="predicted"/>
<keyword evidence="2" id="KW-0472">Membrane</keyword>
<dbReference type="EMBL" id="JAQIPB010000002">
    <property type="protein sequence ID" value="MDA7416203.1"/>
    <property type="molecule type" value="Genomic_DNA"/>
</dbReference>
<dbReference type="InterPro" id="IPR050222">
    <property type="entry name" value="MATE_MdtK"/>
</dbReference>
<sequence>MSSSTHGGAHPGERSLIARHAGTVFVGQMAVMAFGVTDTLVAGRYAEEALAALSVGAAIFISVYVALMGGLQALLPVWAELHGAGRSAEVGRSVRQSLYLCAGAVCIGMAVLLFPGPLLRWTDVPQAMQAEVTRYLAVLAWALPPALLFRLYSTLNQSLGHPRLVTWLQTASLALKLPLSIWLTFGGAGLPALGVVGCGIATLIVNWTMLAVALVMLRTQSLYAPYALWQRLEAPDGRQLRQFARLGIPGGLAVLVEVSSFTLMALFIARLGTTASAAHQIASNLTAVAYMAPLALGLATSARVSFWLGGGQHARARHACRLGLEMTVLCALAVAVAMALGRHVLASLYSSQASVAQLAAPLLLATAAYHLADAVQTLCVFVLRCWRVTVLPLIIYCSLLWGLGLTGSYWLAYRGLGPWGAMQSPLAFWLMSSVALGLTALLFLALLWKTVRRPPAAAAPAAVGPPETPA</sequence>
<dbReference type="AlphaFoldDB" id="A0AAE3N7W5"/>
<feature type="transmembrane region" description="Helical" evidence="2">
    <location>
        <begin position="98"/>
        <end position="115"/>
    </location>
</feature>
<keyword evidence="4" id="KW-1185">Reference proteome</keyword>
<feature type="transmembrane region" description="Helical" evidence="2">
    <location>
        <begin position="360"/>
        <end position="383"/>
    </location>
</feature>
<feature type="transmembrane region" description="Helical" evidence="2">
    <location>
        <begin position="390"/>
        <end position="411"/>
    </location>
</feature>
<organism evidence="3 4">
    <name type="scientific">Xenophilus arseniciresistens</name>
    <dbReference type="NCBI Taxonomy" id="1283306"/>
    <lineage>
        <taxon>Bacteria</taxon>
        <taxon>Pseudomonadati</taxon>
        <taxon>Pseudomonadota</taxon>
        <taxon>Betaproteobacteria</taxon>
        <taxon>Burkholderiales</taxon>
        <taxon>Comamonadaceae</taxon>
        <taxon>Xenophilus</taxon>
    </lineage>
</organism>
<dbReference type="PANTHER" id="PTHR43298:SF2">
    <property type="entry name" value="FMN_FAD EXPORTER YEEO-RELATED"/>
    <property type="match status" value="1"/>
</dbReference>
<comment type="caution">
    <text evidence="3">The sequence shown here is derived from an EMBL/GenBank/DDBJ whole genome shotgun (WGS) entry which is preliminary data.</text>
</comment>
<keyword evidence="2" id="KW-0812">Transmembrane</keyword>
<gene>
    <name evidence="3" type="ORF">PGB34_07470</name>
</gene>
<feature type="transmembrane region" description="Helical" evidence="2">
    <location>
        <begin position="322"/>
        <end position="340"/>
    </location>
</feature>
<feature type="transmembrane region" description="Helical" evidence="2">
    <location>
        <begin position="246"/>
        <end position="268"/>
    </location>
</feature>
<protein>
    <submittedName>
        <fullName evidence="3">MATE family efflux transporter</fullName>
    </submittedName>
</protein>
<dbReference type="CDD" id="cd13131">
    <property type="entry name" value="MATE_NorM_like"/>
    <property type="match status" value="1"/>
</dbReference>
<evidence type="ECO:0000256" key="2">
    <source>
        <dbReference type="SAM" id="Phobius"/>
    </source>
</evidence>
<feature type="transmembrane region" description="Helical" evidence="2">
    <location>
        <begin position="135"/>
        <end position="152"/>
    </location>
</feature>
<evidence type="ECO:0000256" key="1">
    <source>
        <dbReference type="ARBA" id="ARBA00022448"/>
    </source>
</evidence>
<reference evidence="3" key="1">
    <citation type="submission" date="2023-01" db="EMBL/GenBank/DDBJ databases">
        <title>Xenophilus mangrovi sp. nov., isolated from soil of Mangrove nature reserve.</title>
        <authorList>
            <person name="Xu S."/>
            <person name="Liu Z."/>
            <person name="Xu Y."/>
        </authorList>
    </citation>
    <scope>NUCLEOTIDE SEQUENCE</scope>
    <source>
        <strain evidence="3">YW8</strain>
    </source>
</reference>
<dbReference type="GO" id="GO:0015297">
    <property type="term" value="F:antiporter activity"/>
    <property type="evidence" value="ECO:0007669"/>
    <property type="project" value="InterPro"/>
</dbReference>
<dbReference type="GO" id="GO:0042910">
    <property type="term" value="F:xenobiotic transmembrane transporter activity"/>
    <property type="evidence" value="ECO:0007669"/>
    <property type="project" value="InterPro"/>
</dbReference>
<feature type="transmembrane region" description="Helical" evidence="2">
    <location>
        <begin position="49"/>
        <end position="77"/>
    </location>
</feature>
<feature type="transmembrane region" description="Helical" evidence="2">
    <location>
        <begin position="288"/>
        <end position="310"/>
    </location>
</feature>
<dbReference type="InterPro" id="IPR002528">
    <property type="entry name" value="MATE_fam"/>
</dbReference>
<evidence type="ECO:0000313" key="3">
    <source>
        <dbReference type="EMBL" id="MDA7416203.1"/>
    </source>
</evidence>
<name>A0AAE3N7W5_9BURK</name>
<keyword evidence="2" id="KW-1133">Transmembrane helix</keyword>
<evidence type="ECO:0000313" key="4">
    <source>
        <dbReference type="Proteomes" id="UP001212602"/>
    </source>
</evidence>
<dbReference type="Proteomes" id="UP001212602">
    <property type="component" value="Unassembled WGS sequence"/>
</dbReference>
<keyword evidence="1" id="KW-0813">Transport</keyword>
<accession>A0AAE3N7W5</accession>